<keyword evidence="3" id="KW-0493">Microtubule</keyword>
<dbReference type="GO" id="GO:0005886">
    <property type="term" value="C:plasma membrane"/>
    <property type="evidence" value="ECO:0007669"/>
    <property type="project" value="TreeGrafter"/>
</dbReference>
<sequence>MSQLGINLIIIVNELQDKLNPLGIETSIIDLPQIAVIGGQSSGKSSVLESIVGKDFLPRGSGIVTRRPLVLQLINDQNNRQCKFHIFKYINIYNFNHILIAFGEFLHSPGKCFYDFNEIRDEITAETDREISDYKGISAKPINLKIYSPDVLDLTLVDLPGMTRVAVGNQPKDIEKMIENMIIEYISKDNCLILAVTAANQDLATSDALKLAHAVDPSGERTIGVLTKLDLMDAGTNARDILNGRHEIHLKRDFIGVINRSQKDIDDNKDIRKALSDERRFFIEHPAYGPDMADKMGIRYLQEYLQTELSNHIFKRLPPLKPKIQNKLDELNKKLETIELPLEDSDKERILAEAYEKMRSSFDAGVGGKAWLVSAEKLNGGTKINSLMNDTYAKEVNKMFYDDNRIRQCVGDIERYPQLRAVFSKFALDFVRESNKKCKSFVEHLVESEKSYMNTINEDFIKMIGNTTSRPIPDIQSIMSEKASKQSAVKSDWIKYKKDEYWFVLNDTTLSWYKNETQKDRKDKVDIKGATIKPVNGDLTLVINIAQKELLGKSSLELVFKSRPEMDKWRDWLEEVDGSHNNSSDNISISSQSSISYTPTTLNKTPQDVSYSAHLGAQVEEVKRLVDAYVVILKKKFKDGLPKLCQLELIDSTSKFIAVDFKVRIRQSYDSTGDIIGDDPDREVRIDLETQQTHYTEAIDIIDKFSHMKL</sequence>
<dbReference type="OrthoDB" id="5061070at2759"/>
<evidence type="ECO:0000256" key="6">
    <source>
        <dbReference type="ARBA" id="ARBA00023134"/>
    </source>
</evidence>
<gene>
    <name evidence="11" type="ORF">ONB1V03_LOCUS10329</name>
</gene>
<dbReference type="SMART" id="SM00233">
    <property type="entry name" value="PH"/>
    <property type="match status" value="1"/>
</dbReference>
<dbReference type="Pfam" id="PF00350">
    <property type="entry name" value="Dynamin_N"/>
    <property type="match status" value="1"/>
</dbReference>
<dbReference type="InterPro" id="IPR022812">
    <property type="entry name" value="Dynamin"/>
</dbReference>
<organism evidence="11">
    <name type="scientific">Oppiella nova</name>
    <dbReference type="NCBI Taxonomy" id="334625"/>
    <lineage>
        <taxon>Eukaryota</taxon>
        <taxon>Metazoa</taxon>
        <taxon>Ecdysozoa</taxon>
        <taxon>Arthropoda</taxon>
        <taxon>Chelicerata</taxon>
        <taxon>Arachnida</taxon>
        <taxon>Acari</taxon>
        <taxon>Acariformes</taxon>
        <taxon>Sarcoptiformes</taxon>
        <taxon>Oribatida</taxon>
        <taxon>Brachypylina</taxon>
        <taxon>Oppioidea</taxon>
        <taxon>Oppiidae</taxon>
        <taxon>Oppiella</taxon>
    </lineage>
</organism>
<name>A0A7R9QQ38_9ACAR</name>
<dbReference type="InterPro" id="IPR001401">
    <property type="entry name" value="Dynamin_GTPase"/>
</dbReference>
<dbReference type="Pfam" id="PF02212">
    <property type="entry name" value="GED"/>
    <property type="match status" value="1"/>
</dbReference>
<dbReference type="GO" id="GO:0008017">
    <property type="term" value="F:microtubule binding"/>
    <property type="evidence" value="ECO:0007669"/>
    <property type="project" value="TreeGrafter"/>
</dbReference>
<reference evidence="11" key="1">
    <citation type="submission" date="2020-11" db="EMBL/GenBank/DDBJ databases">
        <authorList>
            <person name="Tran Van P."/>
        </authorList>
    </citation>
    <scope>NUCLEOTIDE SEQUENCE</scope>
</reference>
<dbReference type="InterPro" id="IPR011993">
    <property type="entry name" value="PH-like_dom_sf"/>
</dbReference>
<dbReference type="PANTHER" id="PTHR11566">
    <property type="entry name" value="DYNAMIN"/>
    <property type="match status" value="1"/>
</dbReference>
<dbReference type="AlphaFoldDB" id="A0A7R9QQ38"/>
<accession>A0A7R9QQ38</accession>
<evidence type="ECO:0000256" key="7">
    <source>
        <dbReference type="ARBA" id="ARBA00023175"/>
    </source>
</evidence>
<dbReference type="InterPro" id="IPR027417">
    <property type="entry name" value="P-loop_NTPase"/>
</dbReference>
<keyword evidence="7" id="KW-0505">Motor protein</keyword>
<dbReference type="PROSITE" id="PS50003">
    <property type="entry name" value="PH_DOMAIN"/>
    <property type="match status" value="1"/>
</dbReference>
<dbReference type="GO" id="GO:0005525">
    <property type="term" value="F:GTP binding"/>
    <property type="evidence" value="ECO:0007669"/>
    <property type="project" value="UniProtKB-KW"/>
</dbReference>
<dbReference type="InterPro" id="IPR000375">
    <property type="entry name" value="Dynamin_stalk"/>
</dbReference>
<keyword evidence="4 8" id="KW-0547">Nucleotide-binding</keyword>
<dbReference type="SMART" id="SM00053">
    <property type="entry name" value="DYNc"/>
    <property type="match status" value="1"/>
</dbReference>
<keyword evidence="2" id="KW-0254">Endocytosis</keyword>
<protein>
    <recommendedName>
        <fullName evidence="1">dynamin GTPase</fullName>
        <ecNumber evidence="1">3.6.5.5</ecNumber>
    </recommendedName>
</protein>
<proteinExistence type="inferred from homology"/>
<dbReference type="InterPro" id="IPR001849">
    <property type="entry name" value="PH_domain"/>
</dbReference>
<dbReference type="EMBL" id="OC921779">
    <property type="protein sequence ID" value="CAD7653676.1"/>
    <property type="molecule type" value="Genomic_DNA"/>
</dbReference>
<dbReference type="GO" id="GO:0005874">
    <property type="term" value="C:microtubule"/>
    <property type="evidence" value="ECO:0007669"/>
    <property type="project" value="UniProtKB-KW"/>
</dbReference>
<keyword evidence="6 8" id="KW-0342">GTP-binding</keyword>
<feature type="domain" description="Dynamin-type G" evidence="10">
    <location>
        <begin position="28"/>
        <end position="318"/>
    </location>
</feature>
<evidence type="ECO:0000256" key="3">
    <source>
        <dbReference type="ARBA" id="ARBA00022701"/>
    </source>
</evidence>
<dbReference type="Pfam" id="PF00169">
    <property type="entry name" value="PH"/>
    <property type="match status" value="1"/>
</dbReference>
<dbReference type="GO" id="GO:0003924">
    <property type="term" value="F:GTPase activity"/>
    <property type="evidence" value="ECO:0007669"/>
    <property type="project" value="InterPro"/>
</dbReference>
<evidence type="ECO:0000256" key="8">
    <source>
        <dbReference type="RuleBase" id="RU003932"/>
    </source>
</evidence>
<evidence type="ECO:0000259" key="9">
    <source>
        <dbReference type="PROSITE" id="PS50003"/>
    </source>
</evidence>
<keyword evidence="5" id="KW-0378">Hydrolase</keyword>
<dbReference type="Proteomes" id="UP000728032">
    <property type="component" value="Unassembled WGS sequence"/>
</dbReference>
<evidence type="ECO:0000256" key="4">
    <source>
        <dbReference type="ARBA" id="ARBA00022741"/>
    </source>
</evidence>
<evidence type="ECO:0000256" key="1">
    <source>
        <dbReference type="ARBA" id="ARBA00011980"/>
    </source>
</evidence>
<dbReference type="Gene3D" id="1.20.120.1240">
    <property type="entry name" value="Dynamin, middle domain"/>
    <property type="match status" value="1"/>
</dbReference>
<dbReference type="Gene3D" id="3.40.50.300">
    <property type="entry name" value="P-loop containing nucleotide triphosphate hydrolases"/>
    <property type="match status" value="1"/>
</dbReference>
<dbReference type="Pfam" id="PF01031">
    <property type="entry name" value="Dynamin_M"/>
    <property type="match status" value="2"/>
</dbReference>
<dbReference type="Gene3D" id="2.30.29.30">
    <property type="entry name" value="Pleckstrin-homology domain (PH domain)/Phosphotyrosine-binding domain (PTB)"/>
    <property type="match status" value="1"/>
</dbReference>
<dbReference type="InterPro" id="IPR003130">
    <property type="entry name" value="GED"/>
</dbReference>
<dbReference type="GO" id="GO:0005737">
    <property type="term" value="C:cytoplasm"/>
    <property type="evidence" value="ECO:0007669"/>
    <property type="project" value="TreeGrafter"/>
</dbReference>
<dbReference type="GO" id="GO:0031623">
    <property type="term" value="P:receptor internalization"/>
    <property type="evidence" value="ECO:0007669"/>
    <property type="project" value="TreeGrafter"/>
</dbReference>
<evidence type="ECO:0000256" key="5">
    <source>
        <dbReference type="ARBA" id="ARBA00022801"/>
    </source>
</evidence>
<evidence type="ECO:0000313" key="11">
    <source>
        <dbReference type="EMBL" id="CAD7653676.1"/>
    </source>
</evidence>
<dbReference type="InterPro" id="IPR045063">
    <property type="entry name" value="Dynamin_N"/>
</dbReference>
<dbReference type="PRINTS" id="PR00195">
    <property type="entry name" value="DYNAMIN"/>
</dbReference>
<feature type="domain" description="PH" evidence="9">
    <location>
        <begin position="476"/>
        <end position="578"/>
    </location>
</feature>
<comment type="similarity">
    <text evidence="8">Belongs to the TRAFAC class dynamin-like GTPase superfamily. Dynamin/Fzo/YdjA family.</text>
</comment>
<dbReference type="PROSITE" id="PS00410">
    <property type="entry name" value="G_DYNAMIN_1"/>
    <property type="match status" value="1"/>
</dbReference>
<dbReference type="SUPFAM" id="SSF50729">
    <property type="entry name" value="PH domain-like"/>
    <property type="match status" value="1"/>
</dbReference>
<dbReference type="InterPro" id="IPR030381">
    <property type="entry name" value="G_DYNAMIN_dom"/>
</dbReference>
<dbReference type="EC" id="3.6.5.5" evidence="1"/>
<evidence type="ECO:0000259" key="10">
    <source>
        <dbReference type="PROSITE" id="PS51718"/>
    </source>
</evidence>
<dbReference type="CDD" id="cd08771">
    <property type="entry name" value="DLP_1"/>
    <property type="match status" value="1"/>
</dbReference>
<dbReference type="PROSITE" id="PS51718">
    <property type="entry name" value="G_DYNAMIN_2"/>
    <property type="match status" value="1"/>
</dbReference>
<dbReference type="EMBL" id="CAJPVJ010006954">
    <property type="protein sequence ID" value="CAG2170863.1"/>
    <property type="molecule type" value="Genomic_DNA"/>
</dbReference>
<evidence type="ECO:0000256" key="2">
    <source>
        <dbReference type="ARBA" id="ARBA00022583"/>
    </source>
</evidence>
<dbReference type="SUPFAM" id="SSF52540">
    <property type="entry name" value="P-loop containing nucleoside triphosphate hydrolases"/>
    <property type="match status" value="1"/>
</dbReference>
<keyword evidence="12" id="KW-1185">Reference proteome</keyword>
<evidence type="ECO:0000313" key="12">
    <source>
        <dbReference type="Proteomes" id="UP000728032"/>
    </source>
</evidence>
<dbReference type="FunFam" id="3.40.50.300:FF:000045">
    <property type="entry name" value="dynamin-1 isoform X2"/>
    <property type="match status" value="1"/>
</dbReference>
<dbReference type="InterPro" id="IPR019762">
    <property type="entry name" value="Dynamin_GTPase_CS"/>
</dbReference>